<feature type="compositionally biased region" description="Low complexity" evidence="2">
    <location>
        <begin position="36"/>
        <end position="45"/>
    </location>
</feature>
<organism evidence="3 4">
    <name type="scientific">Octopus sinensis</name>
    <name type="common">East Asian common octopus</name>
    <dbReference type="NCBI Taxonomy" id="2607531"/>
    <lineage>
        <taxon>Eukaryota</taxon>
        <taxon>Metazoa</taxon>
        <taxon>Spiralia</taxon>
        <taxon>Lophotrochozoa</taxon>
        <taxon>Mollusca</taxon>
        <taxon>Cephalopoda</taxon>
        <taxon>Coleoidea</taxon>
        <taxon>Octopodiformes</taxon>
        <taxon>Octopoda</taxon>
        <taxon>Incirrata</taxon>
        <taxon>Octopodidae</taxon>
        <taxon>Octopus</taxon>
    </lineage>
</organism>
<evidence type="ECO:0000313" key="3">
    <source>
        <dbReference type="Proteomes" id="UP000515154"/>
    </source>
</evidence>
<accession>A0A7E6EW73</accession>
<protein>
    <submittedName>
        <fullName evidence="4">Hybrid signal transduction histidine kinase M-like</fullName>
    </submittedName>
</protein>
<dbReference type="KEGG" id="osn:118763840"/>
<gene>
    <name evidence="4" type="primary">LOC118763840</name>
</gene>
<feature type="region of interest" description="Disordered" evidence="2">
    <location>
        <begin position="1"/>
        <end position="45"/>
    </location>
</feature>
<name>A0A7E6EW73_9MOLL</name>
<dbReference type="InterPro" id="IPR036375">
    <property type="entry name" value="Hemopexin-like_dom_sf"/>
</dbReference>
<dbReference type="RefSeq" id="XP_036359593.1">
    <property type="nucleotide sequence ID" value="XM_036503700.1"/>
</dbReference>
<dbReference type="Proteomes" id="UP000515154">
    <property type="component" value="Linkage group LG6"/>
</dbReference>
<sequence length="773" mass="86285">MATMVRTTRTHMNTTTTTTNGTTIPASRRATQIPESTTSAGATTAITKRPELSEETNNIFPVNITTMTAAAAFGVNSTTTTTTTISDIINIAVTNIVLNATGDMKTKGPVNTNRAFNNRNTSNSTMSVNTTNTIYNFVSTTDSNNSNSSVTVDTTYANNNLISTIGSNIRNTVIADSTTSKIIINNTDSNVNNTNNLIDTTDSNTRNVATDINYNLVNSTDINISNTDNYIHSTDSNTVNYIYYTDSNTVNYIDSTDSNTNNTTRNNSIANTKNSHYSTTDSNLSNTTTNIRITNNTTNNIKNSANTTSTTKIRSMVNISPGVLHSPGTTSVINSSQGQNERNMTVLAIDNRHTVPGVQLKSSYETPTTQKRIADMQQYNNDNNNDNTVSGGKRTLYKLLRQKNKYKPQLWPRVQIGKETGHLQNFNTRLESGNRHKFERDFFKRVKRSYQETDTLGPDTGSEFQTGPMGIRIPVTIVSGVTGCFKSSGTKTSTVLPLFVTRNRDQTQQDIWQPTSDKPAKRQTMRPWEFQTQEPTDVVAHNSAFSTQPTTMSRSSQQNRNSSDVCFIPIDATFVDPSRTLYIFSGNTVYWLSLCRLPTKHKNISSISEMFPRSPGNITAAVSLEFGRKKKWSRTYLFQGDRVWRYRKCRGRFCLDRGYPRNITEEFGIALQGQVTAAYIHTRRRTLYLFNGTNVLQAVRCVKWLRRQGCSLISNARPIGFLTSLRDIDSMFTDRDYLHIIHGNNFFASSLRSARTQIFQHGSVSKIFLGCKS</sequence>
<feature type="region of interest" description="Disordered" evidence="2">
    <location>
        <begin position="263"/>
        <end position="283"/>
    </location>
</feature>
<dbReference type="PROSITE" id="PS51642">
    <property type="entry name" value="HEMOPEXIN_2"/>
    <property type="match status" value="1"/>
</dbReference>
<dbReference type="SUPFAM" id="SSF50923">
    <property type="entry name" value="Hemopexin-like domain"/>
    <property type="match status" value="1"/>
</dbReference>
<evidence type="ECO:0000256" key="2">
    <source>
        <dbReference type="SAM" id="MobiDB-lite"/>
    </source>
</evidence>
<proteinExistence type="predicted"/>
<feature type="repeat" description="Hemopexin" evidence="1">
    <location>
        <begin position="615"/>
        <end position="670"/>
    </location>
</feature>
<dbReference type="AlphaFoldDB" id="A0A7E6EW73"/>
<dbReference type="Gene3D" id="2.110.10.10">
    <property type="entry name" value="Hemopexin-like domain"/>
    <property type="match status" value="1"/>
</dbReference>
<dbReference type="InterPro" id="IPR018487">
    <property type="entry name" value="Hemopexin-like_repeat"/>
</dbReference>
<dbReference type="SMART" id="SM00120">
    <property type="entry name" value="HX"/>
    <property type="match status" value="2"/>
</dbReference>
<evidence type="ECO:0000313" key="4">
    <source>
        <dbReference type="RefSeq" id="XP_036359593.1"/>
    </source>
</evidence>
<feature type="compositionally biased region" description="Low complexity" evidence="2">
    <location>
        <begin position="1"/>
        <end position="23"/>
    </location>
</feature>
<evidence type="ECO:0000256" key="1">
    <source>
        <dbReference type="PROSITE-ProRule" id="PRU01011"/>
    </source>
</evidence>
<reference evidence="4" key="1">
    <citation type="submission" date="2025-08" db="UniProtKB">
        <authorList>
            <consortium name="RefSeq"/>
        </authorList>
    </citation>
    <scope>IDENTIFICATION</scope>
</reference>
<keyword evidence="3" id="KW-1185">Reference proteome</keyword>